<dbReference type="AlphaFoldDB" id="A0A0D2H585"/>
<proteinExistence type="predicted"/>
<dbReference type="GeneID" id="27703960"/>
<dbReference type="Proteomes" id="UP000053789">
    <property type="component" value="Unassembled WGS sequence"/>
</dbReference>
<reference evidence="1" key="1">
    <citation type="submission" date="2015-01" db="EMBL/GenBank/DDBJ databases">
        <title>The Genome Sequence of Cladophialophora bantiana CBS 173.52.</title>
        <authorList>
            <consortium name="The Broad Institute Genomics Platform"/>
            <person name="Cuomo C."/>
            <person name="de Hoog S."/>
            <person name="Gorbushina A."/>
            <person name="Stielow B."/>
            <person name="Teixiera M."/>
            <person name="Abouelleil A."/>
            <person name="Chapman S.B."/>
            <person name="Priest M."/>
            <person name="Young S.K."/>
            <person name="Wortman J."/>
            <person name="Nusbaum C."/>
            <person name="Birren B."/>
        </authorList>
    </citation>
    <scope>NUCLEOTIDE SEQUENCE [LARGE SCALE GENOMIC DNA]</scope>
    <source>
        <strain evidence="1">CBS 173.52</strain>
    </source>
</reference>
<organism evidence="1 2">
    <name type="scientific">Cladophialophora bantiana (strain ATCC 10958 / CBS 173.52 / CDC B-1940 / NIH 8579)</name>
    <name type="common">Xylohypha bantiana</name>
    <dbReference type="NCBI Taxonomy" id="1442370"/>
    <lineage>
        <taxon>Eukaryota</taxon>
        <taxon>Fungi</taxon>
        <taxon>Dikarya</taxon>
        <taxon>Ascomycota</taxon>
        <taxon>Pezizomycotina</taxon>
        <taxon>Eurotiomycetes</taxon>
        <taxon>Chaetothyriomycetidae</taxon>
        <taxon>Chaetothyriales</taxon>
        <taxon>Herpotrichiellaceae</taxon>
        <taxon>Cladophialophora</taxon>
    </lineage>
</organism>
<dbReference type="EMBL" id="KN846999">
    <property type="protein sequence ID" value="KIW88463.1"/>
    <property type="molecule type" value="Genomic_DNA"/>
</dbReference>
<dbReference type="HOGENOM" id="CLU_1669193_0_0_1"/>
<evidence type="ECO:0000313" key="1">
    <source>
        <dbReference type="EMBL" id="KIW88463.1"/>
    </source>
</evidence>
<name>A0A0D2H585_CLAB1</name>
<protein>
    <submittedName>
        <fullName evidence="1">Uncharacterized protein</fullName>
    </submittedName>
</protein>
<accession>A0A0D2H585</accession>
<dbReference type="RefSeq" id="XP_016615132.1">
    <property type="nucleotide sequence ID" value="XM_016768745.1"/>
</dbReference>
<evidence type="ECO:0000313" key="2">
    <source>
        <dbReference type="Proteomes" id="UP000053789"/>
    </source>
</evidence>
<dbReference type="OrthoDB" id="2690153at2759"/>
<gene>
    <name evidence="1" type="ORF">Z519_11032</name>
</gene>
<dbReference type="Gene3D" id="3.40.30.120">
    <property type="match status" value="1"/>
</dbReference>
<dbReference type="VEuPathDB" id="FungiDB:Z519_11032"/>
<keyword evidence="2" id="KW-1185">Reference proteome</keyword>
<sequence length="158" mass="17597">MDSFFDMSPPNTDGAARRKAVHCAQKILDDEFHALGAEIGWFYPDLDVNGEGKETNHDGQLKDSGRLDLLYYHPSIIPGHHLPHAWLEKGNERLSTRDMVKYDGFVLIASRPGLWKTVVAEAGGGLVNLIGISDAGEKANSEESLWKERKMGFSAWCR</sequence>